<evidence type="ECO:0000313" key="11">
    <source>
        <dbReference type="EMBL" id="AWI26622.1"/>
    </source>
</evidence>
<dbReference type="InterPro" id="IPR011712">
    <property type="entry name" value="Sig_transdc_His_kin_sub3_dim/P"/>
</dbReference>
<evidence type="ECO:0000256" key="8">
    <source>
        <dbReference type="ARBA" id="ARBA00023012"/>
    </source>
</evidence>
<dbReference type="KEGG" id="fpal:HYN49_12345"/>
<dbReference type="RefSeq" id="WP_108904399.1">
    <property type="nucleotide sequence ID" value="NZ_CP029187.1"/>
</dbReference>
<reference evidence="11 12" key="1">
    <citation type="submission" date="2018-05" db="EMBL/GenBank/DDBJ databases">
        <title>Genome sequencing of Flavobacterium sp. HYN0049.</title>
        <authorList>
            <person name="Yi H."/>
            <person name="Baek C."/>
        </authorList>
    </citation>
    <scope>NUCLEOTIDE SEQUENCE [LARGE SCALE GENOMIC DNA]</scope>
    <source>
        <strain evidence="11 12">HYN0049</strain>
    </source>
</reference>
<evidence type="ECO:0000256" key="6">
    <source>
        <dbReference type="ARBA" id="ARBA00022777"/>
    </source>
</evidence>
<dbReference type="GO" id="GO:0016020">
    <property type="term" value="C:membrane"/>
    <property type="evidence" value="ECO:0007669"/>
    <property type="project" value="InterPro"/>
</dbReference>
<organism evidence="11 12">
    <name type="scientific">Flavobacterium pallidum</name>
    <dbReference type="NCBI Taxonomy" id="2172098"/>
    <lineage>
        <taxon>Bacteria</taxon>
        <taxon>Pseudomonadati</taxon>
        <taxon>Bacteroidota</taxon>
        <taxon>Flavobacteriia</taxon>
        <taxon>Flavobacteriales</taxon>
        <taxon>Flavobacteriaceae</taxon>
        <taxon>Flavobacterium</taxon>
    </lineage>
</organism>
<dbReference type="EMBL" id="CP029187">
    <property type="protein sequence ID" value="AWI26622.1"/>
    <property type="molecule type" value="Genomic_DNA"/>
</dbReference>
<dbReference type="InterPro" id="IPR036890">
    <property type="entry name" value="HATPase_C_sf"/>
</dbReference>
<dbReference type="AlphaFoldDB" id="A0A2S1SJU0"/>
<dbReference type="PANTHER" id="PTHR24421:SF10">
    <property type="entry name" value="NITRATE_NITRITE SENSOR PROTEIN NARQ"/>
    <property type="match status" value="1"/>
</dbReference>
<dbReference type="GO" id="GO:0046983">
    <property type="term" value="F:protein dimerization activity"/>
    <property type="evidence" value="ECO:0007669"/>
    <property type="project" value="InterPro"/>
</dbReference>
<proteinExistence type="predicted"/>
<evidence type="ECO:0000256" key="2">
    <source>
        <dbReference type="ARBA" id="ARBA00012438"/>
    </source>
</evidence>
<evidence type="ECO:0000256" key="5">
    <source>
        <dbReference type="ARBA" id="ARBA00022741"/>
    </source>
</evidence>
<keyword evidence="12" id="KW-1185">Reference proteome</keyword>
<evidence type="ECO:0000313" key="12">
    <source>
        <dbReference type="Proteomes" id="UP000244937"/>
    </source>
</evidence>
<feature type="domain" description="Signal transduction histidine kinase subgroup 3 dimerisation and phosphoacceptor" evidence="10">
    <location>
        <begin position="57"/>
        <end position="120"/>
    </location>
</feature>
<gene>
    <name evidence="11" type="ORF">HYN49_12345</name>
</gene>
<sequence length="254" mass="28508">MENQEVNTVLWIGTSVSLFFGGGLIFLVLFYQNHLAKIKRIEAELLLKAALQSEKNERTRIAADIHDGISGDLNAVRNFITILQKQEADEDKMSILKGIHSGIEAALQNTRSISYKLMPQLLESAGLVIALEDYFERLTAAYKGIEFNIEAPNKVSLAPEKAYEVFRIVQEFSTNMIKYGQISKCTVMFYERQDSVIIEIIEDGNPYNFDALFKISKGAGMGNIRSRLKILEAAFEQKQTTSGNHFSIVIKTSA</sequence>
<dbReference type="Pfam" id="PF07730">
    <property type="entry name" value="HisKA_3"/>
    <property type="match status" value="1"/>
</dbReference>
<feature type="transmembrane region" description="Helical" evidence="9">
    <location>
        <begin position="12"/>
        <end position="31"/>
    </location>
</feature>
<keyword evidence="5" id="KW-0547">Nucleotide-binding</keyword>
<dbReference type="InterPro" id="IPR050482">
    <property type="entry name" value="Sensor_HK_TwoCompSys"/>
</dbReference>
<dbReference type="GO" id="GO:0005524">
    <property type="term" value="F:ATP binding"/>
    <property type="evidence" value="ECO:0007669"/>
    <property type="project" value="UniProtKB-KW"/>
</dbReference>
<keyword evidence="9" id="KW-0812">Transmembrane</keyword>
<comment type="catalytic activity">
    <reaction evidence="1">
        <text>ATP + protein L-histidine = ADP + protein N-phospho-L-histidine.</text>
        <dbReference type="EC" id="2.7.13.3"/>
    </reaction>
</comment>
<dbReference type="GO" id="GO:0000155">
    <property type="term" value="F:phosphorelay sensor kinase activity"/>
    <property type="evidence" value="ECO:0007669"/>
    <property type="project" value="InterPro"/>
</dbReference>
<dbReference type="Proteomes" id="UP000244937">
    <property type="component" value="Chromosome"/>
</dbReference>
<dbReference type="SUPFAM" id="SSF55874">
    <property type="entry name" value="ATPase domain of HSP90 chaperone/DNA topoisomerase II/histidine kinase"/>
    <property type="match status" value="1"/>
</dbReference>
<keyword evidence="8" id="KW-0902">Two-component regulatory system</keyword>
<dbReference type="Gene3D" id="1.20.5.1930">
    <property type="match status" value="1"/>
</dbReference>
<keyword evidence="3" id="KW-0597">Phosphoprotein</keyword>
<keyword evidence="9" id="KW-0472">Membrane</keyword>
<keyword evidence="7" id="KW-0067">ATP-binding</keyword>
<dbReference type="EC" id="2.7.13.3" evidence="2"/>
<keyword evidence="6" id="KW-0418">Kinase</keyword>
<dbReference type="PANTHER" id="PTHR24421">
    <property type="entry name" value="NITRATE/NITRITE SENSOR PROTEIN NARX-RELATED"/>
    <property type="match status" value="1"/>
</dbReference>
<evidence type="ECO:0000259" key="10">
    <source>
        <dbReference type="Pfam" id="PF07730"/>
    </source>
</evidence>
<name>A0A2S1SJU0_9FLAO</name>
<keyword evidence="9" id="KW-1133">Transmembrane helix</keyword>
<dbReference type="Gene3D" id="3.30.565.10">
    <property type="entry name" value="Histidine kinase-like ATPase, C-terminal domain"/>
    <property type="match status" value="1"/>
</dbReference>
<evidence type="ECO:0000256" key="3">
    <source>
        <dbReference type="ARBA" id="ARBA00022553"/>
    </source>
</evidence>
<evidence type="ECO:0000256" key="1">
    <source>
        <dbReference type="ARBA" id="ARBA00000085"/>
    </source>
</evidence>
<evidence type="ECO:0000256" key="7">
    <source>
        <dbReference type="ARBA" id="ARBA00022840"/>
    </source>
</evidence>
<evidence type="ECO:0000256" key="9">
    <source>
        <dbReference type="SAM" id="Phobius"/>
    </source>
</evidence>
<evidence type="ECO:0000256" key="4">
    <source>
        <dbReference type="ARBA" id="ARBA00022679"/>
    </source>
</evidence>
<dbReference type="OrthoDB" id="9778366at2"/>
<accession>A0A2S1SJU0</accession>
<protein>
    <recommendedName>
        <fullName evidence="2">histidine kinase</fullName>
        <ecNumber evidence="2">2.7.13.3</ecNumber>
    </recommendedName>
</protein>
<keyword evidence="4" id="KW-0808">Transferase</keyword>